<evidence type="ECO:0000256" key="12">
    <source>
        <dbReference type="SAM" id="Coils"/>
    </source>
</evidence>
<evidence type="ECO:0008006" key="16">
    <source>
        <dbReference type="Google" id="ProtNLM"/>
    </source>
</evidence>
<evidence type="ECO:0000313" key="14">
    <source>
        <dbReference type="EMBL" id="KAL2822838.1"/>
    </source>
</evidence>
<evidence type="ECO:0000256" key="5">
    <source>
        <dbReference type="ARBA" id="ARBA00022729"/>
    </source>
</evidence>
<evidence type="ECO:0000313" key="15">
    <source>
        <dbReference type="Proteomes" id="UP001610335"/>
    </source>
</evidence>
<keyword evidence="15" id="KW-1185">Reference proteome</keyword>
<protein>
    <recommendedName>
        <fullName evidence="16">Nuclear membrane fusion protein Kar5</fullName>
    </recommendedName>
</protein>
<keyword evidence="5 11" id="KW-0732">Signal</keyword>
<dbReference type="PANTHER" id="PTHR28012:SF1">
    <property type="entry name" value="NUCLEAR FUSION PROTEIN KAR5"/>
    <property type="match status" value="1"/>
</dbReference>
<dbReference type="Proteomes" id="UP001610335">
    <property type="component" value="Unassembled WGS sequence"/>
</dbReference>
<keyword evidence="9" id="KW-0325">Glycoprotein</keyword>
<dbReference type="PANTHER" id="PTHR28012">
    <property type="entry name" value="NUCLEAR FUSION PROTEIN KAR5"/>
    <property type="match status" value="1"/>
</dbReference>
<evidence type="ECO:0000256" key="3">
    <source>
        <dbReference type="ARBA" id="ARBA00022459"/>
    </source>
</evidence>
<keyword evidence="8" id="KW-0472">Membrane</keyword>
<name>A0ABR4I7G8_9EURO</name>
<accession>A0ABR4I7G8</accession>
<evidence type="ECO:0000256" key="9">
    <source>
        <dbReference type="ARBA" id="ARBA00023180"/>
    </source>
</evidence>
<keyword evidence="3 11" id="KW-0415">Karyogamy</keyword>
<evidence type="ECO:0000256" key="10">
    <source>
        <dbReference type="ARBA" id="ARBA00023242"/>
    </source>
</evidence>
<evidence type="ECO:0000256" key="7">
    <source>
        <dbReference type="ARBA" id="ARBA00022989"/>
    </source>
</evidence>
<keyword evidence="6 11" id="KW-0256">Endoplasmic reticulum</keyword>
<keyword evidence="7" id="KW-1133">Transmembrane helix</keyword>
<dbReference type="Pfam" id="PF04163">
    <property type="entry name" value="Tht1"/>
    <property type="match status" value="1"/>
</dbReference>
<comment type="caution">
    <text evidence="14">The sequence shown here is derived from an EMBL/GenBank/DDBJ whole genome shotgun (WGS) entry which is preliminary data.</text>
</comment>
<evidence type="ECO:0000256" key="6">
    <source>
        <dbReference type="ARBA" id="ARBA00022824"/>
    </source>
</evidence>
<evidence type="ECO:0000256" key="1">
    <source>
        <dbReference type="ARBA" id="ARBA00003389"/>
    </source>
</evidence>
<evidence type="ECO:0000256" key="11">
    <source>
        <dbReference type="RuleBase" id="RU368082"/>
    </source>
</evidence>
<proteinExistence type="inferred from homology"/>
<feature type="coiled-coil region" evidence="12">
    <location>
        <begin position="303"/>
        <end position="330"/>
    </location>
</feature>
<evidence type="ECO:0000256" key="13">
    <source>
        <dbReference type="SAM" id="SignalP"/>
    </source>
</evidence>
<organism evidence="14 15">
    <name type="scientific">Aspergillus cavernicola</name>
    <dbReference type="NCBI Taxonomy" id="176166"/>
    <lineage>
        <taxon>Eukaryota</taxon>
        <taxon>Fungi</taxon>
        <taxon>Dikarya</taxon>
        <taxon>Ascomycota</taxon>
        <taxon>Pezizomycotina</taxon>
        <taxon>Eurotiomycetes</taxon>
        <taxon>Eurotiomycetidae</taxon>
        <taxon>Eurotiales</taxon>
        <taxon>Aspergillaceae</taxon>
        <taxon>Aspergillus</taxon>
        <taxon>Aspergillus subgen. Nidulantes</taxon>
    </lineage>
</organism>
<keyword evidence="10 11" id="KW-0539">Nucleus</keyword>
<gene>
    <name evidence="14" type="ORF">BDW59DRAFT_163648</name>
</gene>
<evidence type="ECO:0000256" key="8">
    <source>
        <dbReference type="ARBA" id="ARBA00023136"/>
    </source>
</evidence>
<reference evidence="14 15" key="1">
    <citation type="submission" date="2024-07" db="EMBL/GenBank/DDBJ databases">
        <title>Section-level genome sequencing and comparative genomics of Aspergillus sections Usti and Cavernicolus.</title>
        <authorList>
            <consortium name="Lawrence Berkeley National Laboratory"/>
            <person name="Nybo J.L."/>
            <person name="Vesth T.C."/>
            <person name="Theobald S."/>
            <person name="Frisvad J.C."/>
            <person name="Larsen T.O."/>
            <person name="Kjaerboelling I."/>
            <person name="Rothschild-Mancinelli K."/>
            <person name="Lyhne E.K."/>
            <person name="Kogle M.E."/>
            <person name="Barry K."/>
            <person name="Clum A."/>
            <person name="Na H."/>
            <person name="Ledsgaard L."/>
            <person name="Lin J."/>
            <person name="Lipzen A."/>
            <person name="Kuo A."/>
            <person name="Riley R."/>
            <person name="Mondo S."/>
            <person name="LaButti K."/>
            <person name="Haridas S."/>
            <person name="Pangalinan J."/>
            <person name="Salamov A.A."/>
            <person name="Simmons B.A."/>
            <person name="Magnuson J.K."/>
            <person name="Chen J."/>
            <person name="Drula E."/>
            <person name="Henrissat B."/>
            <person name="Wiebenga A."/>
            <person name="Lubbers R.J."/>
            <person name="Gomes A.C."/>
            <person name="Makela M.R."/>
            <person name="Stajich J."/>
            <person name="Grigoriev I.V."/>
            <person name="Mortensen U.H."/>
            <person name="De vries R.P."/>
            <person name="Baker S.E."/>
            <person name="Andersen M.R."/>
        </authorList>
    </citation>
    <scope>NUCLEOTIDE SEQUENCE [LARGE SCALE GENOMIC DNA]</scope>
    <source>
        <strain evidence="14 15">CBS 600.67</strain>
    </source>
</reference>
<keyword evidence="4" id="KW-0812">Transmembrane</keyword>
<sequence>MKKSHQYTLLKPIAFFLLYTSLFPTLVRAATTVNVIQEHVHNSSNDVDLISFLTLKSQKHDELFTEANELLESIKSSPSCNQIAASKLAASCQSIGRKPDIPIDPDTPQALEHVRSLYAARLAICELSGAGTSIPSPCHPVNASPYRRKGIFGFGANHNPATSDNEPVPKEVLEACLKSLESRPQWWTSYSNSRQNAVVLCQAWRTEIEKEEILELYQTIVKSSIKLKHGLHDALRTAAEDTSSHRAFTQSTELLRKEIMHEMKESISIFQKSFGRVSQNLETQFSSFIETITSALGGLQTGLTSLEKGLRNSSSEANNLREALRAIHDETISRSEQVALRQQQNAETHNGLALFLQSRLQSILQNDIFMLVEIVGTFNASLESLDTSVAKIRERGESVSVGFRNIESSLEKFQVGVEDLHQIQQRQYEIATNQSKLQDEMQTNTRILKAFLDQTVSTAADLRAMIDETAAKYREAPGLSGLFGSYSPWVMYGILLSLAKLQAPKYAIVMFLIYVSTNIL</sequence>
<feature type="signal peptide" evidence="13">
    <location>
        <begin position="1"/>
        <end position="29"/>
    </location>
</feature>
<dbReference type="InterPro" id="IPR007292">
    <property type="entry name" value="Nuclear_fusion_Kar5"/>
</dbReference>
<evidence type="ECO:0000256" key="4">
    <source>
        <dbReference type="ARBA" id="ARBA00022692"/>
    </source>
</evidence>
<evidence type="ECO:0000256" key="2">
    <source>
        <dbReference type="ARBA" id="ARBA00010473"/>
    </source>
</evidence>
<comment type="function">
    <text evidence="1 11">Required for nuclear membrane fusion during karyogamy.</text>
</comment>
<keyword evidence="12" id="KW-0175">Coiled coil</keyword>
<comment type="subcellular location">
    <subcellularLocation>
        <location evidence="11">Endoplasmic reticulum membrane</location>
    </subcellularLocation>
    <subcellularLocation>
        <location evidence="11">Nucleus membrane</location>
    </subcellularLocation>
</comment>
<comment type="similarity">
    <text evidence="2 11">Belongs to the KAR5 family.</text>
</comment>
<dbReference type="EMBL" id="JBFXLS010000056">
    <property type="protein sequence ID" value="KAL2822838.1"/>
    <property type="molecule type" value="Genomic_DNA"/>
</dbReference>
<feature type="chain" id="PRO_5045202207" description="Nuclear membrane fusion protein Kar5" evidence="13">
    <location>
        <begin position="30"/>
        <end position="520"/>
    </location>
</feature>